<name>A0A4R0NXL6_9SPHI</name>
<keyword evidence="4" id="KW-1185">Reference proteome</keyword>
<protein>
    <submittedName>
        <fullName evidence="3">Uncharacterized protein</fullName>
    </submittedName>
</protein>
<dbReference type="InterPro" id="IPR052905">
    <property type="entry name" value="LD-transpeptidase_YkuD-like"/>
</dbReference>
<comment type="caution">
    <text evidence="3">The sequence shown here is derived from an EMBL/GenBank/DDBJ whole genome shotgun (WGS) entry which is preliminary data.</text>
</comment>
<evidence type="ECO:0000313" key="3">
    <source>
        <dbReference type="EMBL" id="TCD04415.1"/>
    </source>
</evidence>
<dbReference type="RefSeq" id="WP_131561230.1">
    <property type="nucleotide sequence ID" value="NZ_SJSN01000015.1"/>
</dbReference>
<sequence>MKNHLKSQGQSKFKEIIFIVCLVCLFLHISVNALAQNPVISFTKEGETNELISQETKMQLVECKNVLNYPKSVERFYKINSYKLSWVNKLNHNRQLAPAMLILDCVKQFGLNRDDFHANNLLYKQIETLAEVPEMLSGGQRAIFDVLMTDAMITFMNHLHYGKFNTSLTPTKIDDGEPGDFNAVLKLVQLMVSKDFYNEIAGVRPRSAAYDDLQKYMHLVRGQYLEDSYEFPEKSVRKMTINMERLRWDTGKDGTVLMINIPAQMAKLHVADSIYAFKIIVGKASSPTPTLASYITHFTTAPEWKVPYSIFTNEILPKAIKNENYLENNHYAIYDAKGNYIPTSVKKLQYIKAHAKNYFARQSSGCDSAMGNSIQI</sequence>
<feature type="domain" description="L,D-TPase catalytic" evidence="1">
    <location>
        <begin position="255"/>
        <end position="366"/>
    </location>
</feature>
<organism evidence="3 4">
    <name type="scientific">Pedobacter frigidisoli</name>
    <dbReference type="NCBI Taxonomy" id="2530455"/>
    <lineage>
        <taxon>Bacteria</taxon>
        <taxon>Pseudomonadati</taxon>
        <taxon>Bacteroidota</taxon>
        <taxon>Sphingobacteriia</taxon>
        <taxon>Sphingobacteriales</taxon>
        <taxon>Sphingobacteriaceae</taxon>
        <taxon>Pedobacter</taxon>
    </lineage>
</organism>
<dbReference type="GO" id="GO:0016740">
    <property type="term" value="F:transferase activity"/>
    <property type="evidence" value="ECO:0007669"/>
    <property type="project" value="InterPro"/>
</dbReference>
<dbReference type="OrthoDB" id="9778545at2"/>
<evidence type="ECO:0000259" key="1">
    <source>
        <dbReference type="Pfam" id="PF03734"/>
    </source>
</evidence>
<dbReference type="PANTHER" id="PTHR41533">
    <property type="entry name" value="L,D-TRANSPEPTIDASE HI_1667-RELATED"/>
    <property type="match status" value="1"/>
</dbReference>
<gene>
    <name evidence="3" type="ORF">EZ449_17410</name>
</gene>
<evidence type="ECO:0000313" key="4">
    <source>
        <dbReference type="Proteomes" id="UP000291485"/>
    </source>
</evidence>
<accession>A0A4R0NXL6</accession>
<dbReference type="PANTHER" id="PTHR41533:SF2">
    <property type="entry name" value="BLR7131 PROTEIN"/>
    <property type="match status" value="1"/>
</dbReference>
<proteinExistence type="predicted"/>
<dbReference type="CDD" id="cd16913">
    <property type="entry name" value="YkuD_like"/>
    <property type="match status" value="1"/>
</dbReference>
<reference evidence="3 4" key="1">
    <citation type="submission" date="2019-02" db="EMBL/GenBank/DDBJ databases">
        <title>Pedobacter sp. RP-3-11 sp. nov., isolated from Arctic soil.</title>
        <authorList>
            <person name="Dahal R.H."/>
        </authorList>
    </citation>
    <scope>NUCLEOTIDE SEQUENCE [LARGE SCALE GENOMIC DNA]</scope>
    <source>
        <strain evidence="3 4">RP-3-11</strain>
    </source>
</reference>
<dbReference type="Pfam" id="PF20142">
    <property type="entry name" value="Scaffold"/>
    <property type="match status" value="1"/>
</dbReference>
<dbReference type="InterPro" id="IPR005490">
    <property type="entry name" value="LD_TPept_cat_dom"/>
</dbReference>
<dbReference type="Pfam" id="PF03734">
    <property type="entry name" value="YkuD"/>
    <property type="match status" value="1"/>
</dbReference>
<evidence type="ECO:0000259" key="2">
    <source>
        <dbReference type="Pfam" id="PF20142"/>
    </source>
</evidence>
<feature type="domain" description="L,D-transpeptidase scaffold" evidence="2">
    <location>
        <begin position="72"/>
        <end position="216"/>
    </location>
</feature>
<dbReference type="Proteomes" id="UP000291485">
    <property type="component" value="Unassembled WGS sequence"/>
</dbReference>
<dbReference type="EMBL" id="SJSN01000015">
    <property type="protein sequence ID" value="TCD04415.1"/>
    <property type="molecule type" value="Genomic_DNA"/>
</dbReference>
<dbReference type="InterPro" id="IPR045380">
    <property type="entry name" value="LD_TPept_scaffold_dom"/>
</dbReference>
<dbReference type="AlphaFoldDB" id="A0A4R0NXL6"/>